<dbReference type="Proteomes" id="UP000248423">
    <property type="component" value="Unassembled WGS sequence"/>
</dbReference>
<dbReference type="EMBL" id="KZ826388">
    <property type="protein sequence ID" value="PYI02826.1"/>
    <property type="molecule type" value="Genomic_DNA"/>
</dbReference>
<gene>
    <name evidence="1" type="ORF">BO78DRAFT_211243</name>
</gene>
<accession>A0A319DYG0</accession>
<organism evidence="1 2">
    <name type="scientific">Aspergillus sclerotiicarbonarius (strain CBS 121057 / IBT 28362)</name>
    <dbReference type="NCBI Taxonomy" id="1448318"/>
    <lineage>
        <taxon>Eukaryota</taxon>
        <taxon>Fungi</taxon>
        <taxon>Dikarya</taxon>
        <taxon>Ascomycota</taxon>
        <taxon>Pezizomycotina</taxon>
        <taxon>Eurotiomycetes</taxon>
        <taxon>Eurotiomycetidae</taxon>
        <taxon>Eurotiales</taxon>
        <taxon>Aspergillaceae</taxon>
        <taxon>Aspergillus</taxon>
        <taxon>Aspergillus subgen. Circumdati</taxon>
    </lineage>
</organism>
<dbReference type="VEuPathDB" id="FungiDB:BO78DRAFT_211243"/>
<reference evidence="1 2" key="1">
    <citation type="submission" date="2018-02" db="EMBL/GenBank/DDBJ databases">
        <title>The genomes of Aspergillus section Nigri reveals drivers in fungal speciation.</title>
        <authorList>
            <consortium name="DOE Joint Genome Institute"/>
            <person name="Vesth T.C."/>
            <person name="Nybo J."/>
            <person name="Theobald S."/>
            <person name="Brandl J."/>
            <person name="Frisvad J.C."/>
            <person name="Nielsen K.F."/>
            <person name="Lyhne E.K."/>
            <person name="Kogle M.E."/>
            <person name="Kuo A."/>
            <person name="Riley R."/>
            <person name="Clum A."/>
            <person name="Nolan M."/>
            <person name="Lipzen A."/>
            <person name="Salamov A."/>
            <person name="Henrissat B."/>
            <person name="Wiebenga A."/>
            <person name="De vries R.P."/>
            <person name="Grigoriev I.V."/>
            <person name="Mortensen U.H."/>
            <person name="Andersen M.R."/>
            <person name="Baker S.E."/>
        </authorList>
    </citation>
    <scope>NUCLEOTIDE SEQUENCE [LARGE SCALE GENOMIC DNA]</scope>
    <source>
        <strain evidence="1 2">CBS 121057</strain>
    </source>
</reference>
<keyword evidence="2" id="KW-1185">Reference proteome</keyword>
<evidence type="ECO:0000313" key="2">
    <source>
        <dbReference type="Proteomes" id="UP000248423"/>
    </source>
</evidence>
<evidence type="ECO:0000313" key="1">
    <source>
        <dbReference type="EMBL" id="PYI02826.1"/>
    </source>
</evidence>
<dbReference type="AlphaFoldDB" id="A0A319DYG0"/>
<name>A0A319DYG0_ASPSB</name>
<sequence length="90" mass="9487">MPLRPLAQVLLSTPANSTTAAPVPPSDHPSLLPIYSPKARIAACVWRSVGSAPSANTRGVWLQPSRTRFGVGLRKLCTRTTRASVGVPGN</sequence>
<proteinExistence type="predicted"/>
<protein>
    <submittedName>
        <fullName evidence="1">Uncharacterized protein</fullName>
    </submittedName>
</protein>